<sequence>MRQRNSNYESSHETQRGASKARTEAMTTYFTQPLITVDTPETIAKRYLPVSVLSRHVEDFMQEERGEGWVMINDELSQEENSLLLMKEQYYEKYLYYQSFYKSHDRRLSTMMPLIRMLKHSTYEGLAAKQKRNSIIFGSLLILSALIILALLRVVLATPYTLLASIFVGLFLGVFLIFQYAYKQDVEDLLLDAEVREVLNKKFQYILGQIFRNAVNNIQELPNAEEKMGKRSIFPTKFGS</sequence>
<dbReference type="EMBL" id="CP032627">
    <property type="protein sequence ID" value="AYF99784.1"/>
    <property type="molecule type" value="Genomic_DNA"/>
</dbReference>
<evidence type="ECO:0000256" key="2">
    <source>
        <dbReference type="SAM" id="Phobius"/>
    </source>
</evidence>
<feature type="transmembrane region" description="Helical" evidence="2">
    <location>
        <begin position="135"/>
        <end position="156"/>
    </location>
</feature>
<evidence type="ECO:0000256" key="1">
    <source>
        <dbReference type="SAM" id="MobiDB-lite"/>
    </source>
</evidence>
<name>A0A387B7M5_9LACT</name>
<keyword evidence="2" id="KW-0472">Membrane</keyword>
<evidence type="ECO:0000313" key="3">
    <source>
        <dbReference type="EMBL" id="AYF99784.1"/>
    </source>
</evidence>
<feature type="region of interest" description="Disordered" evidence="1">
    <location>
        <begin position="1"/>
        <end position="23"/>
    </location>
</feature>
<organism evidence="3 4">
    <name type="scientific">Lactococcus allomyrinae</name>
    <dbReference type="NCBI Taxonomy" id="2419773"/>
    <lineage>
        <taxon>Bacteria</taxon>
        <taxon>Bacillati</taxon>
        <taxon>Bacillota</taxon>
        <taxon>Bacilli</taxon>
        <taxon>Lactobacillales</taxon>
        <taxon>Streptococcaceae</taxon>
        <taxon>Lactococcus</taxon>
    </lineage>
</organism>
<proteinExistence type="predicted"/>
<accession>A0A387B7M5</accession>
<dbReference type="KEGG" id="lact:D7I46_00985"/>
<keyword evidence="4" id="KW-1185">Reference proteome</keyword>
<keyword evidence="2" id="KW-0812">Transmembrane</keyword>
<feature type="transmembrane region" description="Helical" evidence="2">
    <location>
        <begin position="162"/>
        <end position="182"/>
    </location>
</feature>
<dbReference type="Proteomes" id="UP000269374">
    <property type="component" value="Chromosome"/>
</dbReference>
<keyword evidence="2" id="KW-1133">Transmembrane helix</keyword>
<dbReference type="AlphaFoldDB" id="A0A387B7M5"/>
<dbReference type="RefSeq" id="WP_120771173.1">
    <property type="nucleotide sequence ID" value="NZ_CP032627.1"/>
</dbReference>
<reference evidence="3 4" key="1">
    <citation type="submission" date="2018-09" db="EMBL/GenBank/DDBJ databases">
        <title>Genome sequencing of strain 1JSPR-7.</title>
        <authorList>
            <person name="Heo J."/>
            <person name="Kim S.-J."/>
            <person name="Kwon S.-W."/>
        </authorList>
    </citation>
    <scope>NUCLEOTIDE SEQUENCE [LARGE SCALE GENOMIC DNA]</scope>
    <source>
        <strain evidence="3 4">1JSPR-7</strain>
    </source>
</reference>
<evidence type="ECO:0000313" key="4">
    <source>
        <dbReference type="Proteomes" id="UP000269374"/>
    </source>
</evidence>
<protein>
    <submittedName>
        <fullName evidence="3">Uncharacterized protein</fullName>
    </submittedName>
</protein>
<gene>
    <name evidence="3" type="ORF">D7I46_00985</name>
</gene>